<dbReference type="EMBL" id="HE576753">
    <property type="protein sequence ID" value="CCC68641.1"/>
    <property type="molecule type" value="Genomic_DNA"/>
</dbReference>
<evidence type="ECO:0000256" key="2">
    <source>
        <dbReference type="ARBA" id="ARBA00022692"/>
    </source>
</evidence>
<feature type="compositionally biased region" description="Acidic residues" evidence="7">
    <location>
        <begin position="1582"/>
        <end position="1593"/>
    </location>
</feature>
<dbReference type="Gene3D" id="2.130.10.10">
    <property type="entry name" value="YVTN repeat-like/Quinoprotein amine dehydrogenase"/>
    <property type="match status" value="2"/>
</dbReference>
<evidence type="ECO:0000256" key="3">
    <source>
        <dbReference type="ARBA" id="ARBA00022737"/>
    </source>
</evidence>
<keyword evidence="12" id="KW-1185">Reference proteome</keyword>
<feature type="domain" description="VPS10" evidence="10">
    <location>
        <begin position="778"/>
        <end position="1410"/>
    </location>
</feature>
<dbReference type="InterPro" id="IPR050310">
    <property type="entry name" value="VPS10-sortilin"/>
</dbReference>
<feature type="compositionally biased region" description="Acidic residues" evidence="7">
    <location>
        <begin position="1552"/>
        <end position="1561"/>
    </location>
</feature>
<dbReference type="InterPro" id="IPR006581">
    <property type="entry name" value="VPS10"/>
</dbReference>
<dbReference type="FunFam" id="3.30.60.270:FF:000005">
    <property type="entry name" value="Sortilin"/>
    <property type="match status" value="1"/>
</dbReference>
<evidence type="ECO:0000313" key="12">
    <source>
        <dbReference type="Proteomes" id="UP000001640"/>
    </source>
</evidence>
<dbReference type="InParanoid" id="G0V9M5"/>
<dbReference type="FunCoup" id="G0V9M5">
    <property type="interactions" value="232"/>
</dbReference>
<feature type="region of interest" description="Disordered" evidence="7">
    <location>
        <begin position="411"/>
        <end position="433"/>
    </location>
</feature>
<dbReference type="Pfam" id="PF15901">
    <property type="entry name" value="Sortilin_C"/>
    <property type="match status" value="2"/>
</dbReference>
<dbReference type="HOGENOM" id="CLU_000700_0_1_1"/>
<dbReference type="PANTHER" id="PTHR12106:SF27">
    <property type="entry name" value="SORTILIN-RELATED RECEPTOR"/>
    <property type="match status" value="1"/>
</dbReference>
<protein>
    <recommendedName>
        <fullName evidence="10">VPS10 domain-containing protein</fullName>
    </recommendedName>
</protein>
<dbReference type="OMA" id="ECDYNYY"/>
<dbReference type="OrthoDB" id="443634at2759"/>
<dbReference type="GO" id="GO:0016020">
    <property type="term" value="C:membrane"/>
    <property type="evidence" value="ECO:0007669"/>
    <property type="project" value="UniProtKB-SubCell"/>
</dbReference>
<feature type="domain" description="VPS10" evidence="10">
    <location>
        <begin position="47"/>
        <end position="740"/>
    </location>
</feature>
<feature type="compositionally biased region" description="Basic and acidic residues" evidence="7">
    <location>
        <begin position="152"/>
        <end position="162"/>
    </location>
</feature>
<dbReference type="Proteomes" id="UP000001640">
    <property type="component" value="Chromosome 2"/>
</dbReference>
<sequence length="1602" mass="178635">MKLFSWLPICGIVISLLNLTLAADEFVPKVTRTISKLSFNVAAFDDSTILLKLEDNVLYRTTNNGETWNPVKGIDGDVIWVDIDEFNSHDRAFVTSRKLGEFYVTDDQGDSWRKISIDVPDNGDPSPCGLFTHPTNKDFLNVRCNVCEKRAQNQPREADKNPKPSVPPPPPPGKEIGNLYNPNRPRCQLLTFVSKNNGKSFTQIKAPSFDASKKDHLETTQCSFIRSTKGSQLGDSESNLLCLYKVVEENSEKSTLERTITDLFVTSDWGKTVKSLDTFKDLAISSFNVLDSSILIQTNEDAYNSNSAKKLWVSRDGVTFKEAYLPTELRYSISGKITEDSVGRIILPINAKKTEDEKDTSVLAEILISDSSGLKFEPFEWSKADIRGYSQLSQPKHLKGTMLGSFFPRNRRARKGSKKQQEKSSSKGITKISVDNGQSWSNLRIVDSKNKDLFPCDIDDVEKCSLHIPMMLFGSDDYVSAGIMMAVGFAGDGSNSDWENEQTFLSRDGGLTWQLAFEFPTVFAMGDSGNVIVAVPFNPEEDDDPEAEFYYSLDQGKSWTEYQLQKPIIPVTLTSTTPDGSGLNFVLSGMDFSQPKASSDSNFIYAIDFSELFNGKICKTDDFETWSLAEGKCVAGVKYSYSRRKQDAKCISKKLFEDLQLKEEICDQCTKDDYECSFEFSKDQNGGCVPDYKLLSLSGACSKAKNDAIQLKPMQLISGTKCKKELQVDTVNVPCKGVPDSNKHKDKGKNRGEPIVVTENSFDGKMMFYQYFDSIDHESVILGDTDGKYYISHDGGQTMQPFDSDGESIVEVVFNPYFNTSAYLFGKDGTLFVTNDGGYTFTTTELPDTIQLGFPLDFHAKDEKTFIYYGGKNCDSILSADCHPVAYITKDGGQTFKELLDSTIHCEFCGSQYKHPYDQNMIICQVKETGSTKRTLVSSTDYFKNDKKVIFDNILGYMSDGEFSIVAVIHDEKELRTYVSADGDEFAEAKLPQDLENIKQKAFTVIPAHSPSVFLHYTTNSGRGVSFGRLLKSNSNGTSFVTLEPGVNRNDAGLVDFEKIQGLEGIMVINVVDNLEQVRSKNEAKKLKTKVTFNDGADWDFLKPPTKDSNGKKYSCSSKNLNKCSLNLHGYTERSDFRDTYSSGSALGYMVGIGNVGEYLQSYDEASTFLTTDGGLTWSEIKKGAYQYEYGDHGGIIVLVADKTATDTLSYSLDAGKTWTDYKFADEKIIVDDLITVPKDSAMRFLLIGQSSSIRGANTKTFTIDFSGSFKRQCILDVDNEDSDDFDYFSLNPSKSECLFGHQKQYLHKIHDDCFVGNVPLTDFTRITKNCSCTRNDFECDYNFYKANDGTCKLVEGLTPIPASDICKKNPDLIEFSEPTGYRMIPLSTCQGGLKLHVAADTYPCPGKEQEFNTLHGIAGRSFILIFLIPFIIFVLVAWFVYVRGIRRNGGFARFGEIRLGEDDLIENNGTDKAVNYIVKTGLYLFSGIYAGYQLAKRSTNGLLSKWQNRSNRRGPSYSSLLDDQFLDDADDLLTGHDEDANDLSSFADQDSNFDIDEDSIPPEIVPQPYSDEHPADTPAVETDDVPAAEQETEASTNTDTT</sequence>
<dbReference type="RefSeq" id="XP_003675013.1">
    <property type="nucleotide sequence ID" value="XM_003674965.1"/>
</dbReference>
<dbReference type="InterPro" id="IPR031778">
    <property type="entry name" value="Sortilin_N"/>
</dbReference>
<dbReference type="KEGG" id="ncs:NCAS_0B05570"/>
<keyword evidence="5 8" id="KW-0472">Membrane</keyword>
<dbReference type="SUPFAM" id="SSF110296">
    <property type="entry name" value="Oligoxyloglucan reducing end-specific cellobiohydrolase"/>
    <property type="match status" value="3"/>
</dbReference>
<comment type="subcellular location">
    <subcellularLocation>
        <location evidence="1">Membrane</location>
    </subcellularLocation>
</comment>
<keyword evidence="4 8" id="KW-1133">Transmembrane helix</keyword>
<reference evidence="11 12" key="1">
    <citation type="journal article" date="2011" name="Proc. Natl. Acad. Sci. U.S.A.">
        <title>Evolutionary erosion of yeast sex chromosomes by mating-type switching accidents.</title>
        <authorList>
            <person name="Gordon J.L."/>
            <person name="Armisen D."/>
            <person name="Proux-Wera E."/>
            <person name="Oheigeartaigh S.S."/>
            <person name="Byrne K.P."/>
            <person name="Wolfe K.H."/>
        </authorList>
    </citation>
    <scope>NUCLEOTIDE SEQUENCE [LARGE SCALE GENOMIC DNA]</scope>
    <source>
        <strain evidence="12">ATCC 76901 / BCRC 22586 / CBS 4309 / NBRC 1992 / NRRL Y-12630</strain>
    </source>
</reference>
<dbReference type="Gene3D" id="2.10.70.80">
    <property type="match status" value="1"/>
</dbReference>
<dbReference type="CDD" id="cd15482">
    <property type="entry name" value="Sialidase_non-viral"/>
    <property type="match status" value="1"/>
</dbReference>
<evidence type="ECO:0000256" key="7">
    <source>
        <dbReference type="SAM" id="MobiDB-lite"/>
    </source>
</evidence>
<dbReference type="Gene3D" id="2.120.10.10">
    <property type="match status" value="1"/>
</dbReference>
<organism evidence="11 12">
    <name type="scientific">Naumovozyma castellii</name>
    <name type="common">Yeast</name>
    <name type="synonym">Saccharomyces castellii</name>
    <dbReference type="NCBI Taxonomy" id="27288"/>
    <lineage>
        <taxon>Eukaryota</taxon>
        <taxon>Fungi</taxon>
        <taxon>Dikarya</taxon>
        <taxon>Ascomycota</taxon>
        <taxon>Saccharomycotina</taxon>
        <taxon>Saccharomycetes</taxon>
        <taxon>Saccharomycetales</taxon>
        <taxon>Saccharomycetaceae</taxon>
        <taxon>Naumovozyma</taxon>
    </lineage>
</organism>
<dbReference type="GO" id="GO:0005829">
    <property type="term" value="C:cytosol"/>
    <property type="evidence" value="ECO:0007669"/>
    <property type="project" value="GOC"/>
</dbReference>
<evidence type="ECO:0000256" key="8">
    <source>
        <dbReference type="SAM" id="Phobius"/>
    </source>
</evidence>
<feature type="region of interest" description="Disordered" evidence="7">
    <location>
        <begin position="1538"/>
        <end position="1602"/>
    </location>
</feature>
<dbReference type="STRING" id="1064592.G0V9M5"/>
<proteinExistence type="predicted"/>
<evidence type="ECO:0000256" key="1">
    <source>
        <dbReference type="ARBA" id="ARBA00004370"/>
    </source>
</evidence>
<dbReference type="GO" id="GO:0006896">
    <property type="term" value="P:Golgi to vacuole transport"/>
    <property type="evidence" value="ECO:0007669"/>
    <property type="project" value="TreeGrafter"/>
</dbReference>
<keyword evidence="6" id="KW-0325">Glycoprotein</keyword>
<dbReference type="PANTHER" id="PTHR12106">
    <property type="entry name" value="SORTILIN RELATED"/>
    <property type="match status" value="1"/>
</dbReference>
<evidence type="ECO:0000313" key="11">
    <source>
        <dbReference type="EMBL" id="CCC68641.1"/>
    </source>
</evidence>
<dbReference type="GO" id="GO:0006895">
    <property type="term" value="P:Golgi to endosome transport"/>
    <property type="evidence" value="ECO:0007669"/>
    <property type="project" value="TreeGrafter"/>
</dbReference>
<evidence type="ECO:0000256" key="4">
    <source>
        <dbReference type="ARBA" id="ARBA00022989"/>
    </source>
</evidence>
<dbReference type="GO" id="GO:0005794">
    <property type="term" value="C:Golgi apparatus"/>
    <property type="evidence" value="ECO:0007669"/>
    <property type="project" value="TreeGrafter"/>
</dbReference>
<evidence type="ECO:0000256" key="9">
    <source>
        <dbReference type="SAM" id="SignalP"/>
    </source>
</evidence>
<feature type="region of interest" description="Disordered" evidence="7">
    <location>
        <begin position="152"/>
        <end position="180"/>
    </location>
</feature>
<dbReference type="InterPro" id="IPR031777">
    <property type="entry name" value="Sortilin_C"/>
</dbReference>
<feature type="chain" id="PRO_5003410681" description="VPS10 domain-containing protein" evidence="9">
    <location>
        <begin position="23"/>
        <end position="1602"/>
    </location>
</feature>
<dbReference type="Pfam" id="PF15902">
    <property type="entry name" value="Sortilin-Vps10"/>
    <property type="match status" value="2"/>
</dbReference>
<dbReference type="SMART" id="SM00602">
    <property type="entry name" value="VPS10"/>
    <property type="match status" value="2"/>
</dbReference>
<evidence type="ECO:0000256" key="6">
    <source>
        <dbReference type="ARBA" id="ARBA00023180"/>
    </source>
</evidence>
<name>G0V9M5_NAUCA</name>
<evidence type="ECO:0000256" key="5">
    <source>
        <dbReference type="ARBA" id="ARBA00023136"/>
    </source>
</evidence>
<keyword evidence="3" id="KW-0677">Repeat</keyword>
<evidence type="ECO:0000259" key="10">
    <source>
        <dbReference type="SMART" id="SM00602"/>
    </source>
</evidence>
<feature type="signal peptide" evidence="9">
    <location>
        <begin position="1"/>
        <end position="22"/>
    </location>
</feature>
<keyword evidence="2 8" id="KW-0812">Transmembrane</keyword>
<reference key="2">
    <citation type="submission" date="2011-08" db="EMBL/GenBank/DDBJ databases">
        <title>Genome sequence of Naumovozyma castellii.</title>
        <authorList>
            <person name="Gordon J.L."/>
            <person name="Armisen D."/>
            <person name="Proux-Wera E."/>
            <person name="OhEigeartaigh S.S."/>
            <person name="Byrne K.P."/>
            <person name="Wolfe K.H."/>
        </authorList>
    </citation>
    <scope>NUCLEOTIDE SEQUENCE</scope>
    <source>
        <strain>Type strain:CBS 4309</strain>
    </source>
</reference>
<feature type="transmembrane region" description="Helical" evidence="8">
    <location>
        <begin position="1423"/>
        <end position="1442"/>
    </location>
</feature>
<dbReference type="GO" id="GO:0006623">
    <property type="term" value="P:protein targeting to vacuole"/>
    <property type="evidence" value="ECO:0007669"/>
    <property type="project" value="TreeGrafter"/>
</dbReference>
<dbReference type="Gene3D" id="3.30.60.270">
    <property type="match status" value="2"/>
</dbReference>
<gene>
    <name evidence="11" type="primary">NCAS0B05570</name>
    <name evidence="11" type="ordered locus">NCAS_0B05570</name>
</gene>
<accession>G0V9M5</accession>
<keyword evidence="9" id="KW-0732">Signal</keyword>
<dbReference type="eggNOG" id="KOG3511">
    <property type="taxonomic scope" value="Eukaryota"/>
</dbReference>
<feature type="compositionally biased region" description="Pro residues" evidence="7">
    <location>
        <begin position="164"/>
        <end position="173"/>
    </location>
</feature>
<dbReference type="GeneID" id="96902199"/>
<dbReference type="InterPro" id="IPR015943">
    <property type="entry name" value="WD40/YVTN_repeat-like_dom_sf"/>
</dbReference>